<protein>
    <submittedName>
        <fullName evidence="2">MoaD family protein</fullName>
    </submittedName>
    <submittedName>
        <fullName evidence="1">Molybdopterin synthase sulfur carrier subunit</fullName>
    </submittedName>
</protein>
<dbReference type="InterPro" id="IPR016155">
    <property type="entry name" value="Mopterin_synth/thiamin_S_b"/>
</dbReference>
<dbReference type="Proteomes" id="UP000386281">
    <property type="component" value="Unassembled WGS sequence"/>
</dbReference>
<evidence type="ECO:0000313" key="1">
    <source>
        <dbReference type="EMBL" id="KZE13730.1"/>
    </source>
</evidence>
<dbReference type="CDD" id="cd17040">
    <property type="entry name" value="Ubl_MoaD_like"/>
    <property type="match status" value="1"/>
</dbReference>
<reference evidence="3" key="1">
    <citation type="submission" date="2016-01" db="EMBL/GenBank/DDBJ databases">
        <title>Draft genome of Chromobacterium sp. F49.</title>
        <authorList>
            <person name="Hong K.W."/>
        </authorList>
    </citation>
    <scope>NUCLEOTIDE SEQUENCE [LARGE SCALE GENOMIC DNA]</scope>
    <source>
        <strain evidence="3">M40</strain>
    </source>
</reference>
<name>A0A165DEY2_9MICO</name>
<evidence type="ECO:0000313" key="3">
    <source>
        <dbReference type="Proteomes" id="UP000076612"/>
    </source>
</evidence>
<organism evidence="2 4">
    <name type="scientific">Brevibacterium casei</name>
    <dbReference type="NCBI Taxonomy" id="33889"/>
    <lineage>
        <taxon>Bacteria</taxon>
        <taxon>Bacillati</taxon>
        <taxon>Actinomycetota</taxon>
        <taxon>Actinomycetes</taxon>
        <taxon>Micrococcales</taxon>
        <taxon>Brevibacteriaceae</taxon>
        <taxon>Brevibacterium</taxon>
    </lineage>
</organism>
<evidence type="ECO:0000313" key="4">
    <source>
        <dbReference type="Proteomes" id="UP000386281"/>
    </source>
</evidence>
<evidence type="ECO:0000313" key="2">
    <source>
        <dbReference type="EMBL" id="VEW11963.1"/>
    </source>
</evidence>
<dbReference type="EMBL" id="LQQR01000039">
    <property type="protein sequence ID" value="KZE13730.1"/>
    <property type="molecule type" value="Genomic_DNA"/>
</dbReference>
<accession>A0A165DEY2</accession>
<sequence length="85" mass="8864">MRAPVSTVSVRFFAAAREAFGTRESTVEASTLDDLVGVLSAGASPEAVTVLSRSSFLVNAVARRDRDEALHDGDTVDVLPPFAGG</sequence>
<dbReference type="InterPro" id="IPR012675">
    <property type="entry name" value="Beta-grasp_dom_sf"/>
</dbReference>
<dbReference type="Proteomes" id="UP000076612">
    <property type="component" value="Unassembled WGS sequence"/>
</dbReference>
<gene>
    <name evidence="1" type="ORF">AVW13_15760</name>
    <name evidence="2" type="ORF">NCTC12391_01101</name>
</gene>
<dbReference type="Pfam" id="PF02597">
    <property type="entry name" value="ThiS"/>
    <property type="match status" value="1"/>
</dbReference>
<reference evidence="1" key="2">
    <citation type="submission" date="2016-01" db="EMBL/GenBank/DDBJ databases">
        <authorList>
            <person name="Hong K.W."/>
        </authorList>
    </citation>
    <scope>NUCLEOTIDE SEQUENCE</scope>
    <source>
        <strain evidence="1">M40</strain>
    </source>
</reference>
<dbReference type="AlphaFoldDB" id="A0A165DEY2"/>
<proteinExistence type="predicted"/>
<dbReference type="Gene3D" id="3.10.20.30">
    <property type="match status" value="1"/>
</dbReference>
<dbReference type="SUPFAM" id="SSF54285">
    <property type="entry name" value="MoaD/ThiS"/>
    <property type="match status" value="1"/>
</dbReference>
<dbReference type="EMBL" id="CAACXN010000014">
    <property type="protein sequence ID" value="VEW11963.1"/>
    <property type="molecule type" value="Genomic_DNA"/>
</dbReference>
<dbReference type="InterPro" id="IPR003749">
    <property type="entry name" value="ThiS/MoaD-like"/>
</dbReference>
<dbReference type="STRING" id="33889.AVW13_15760"/>
<reference evidence="2 4" key="3">
    <citation type="submission" date="2019-02" db="EMBL/GenBank/DDBJ databases">
        <authorList>
            <consortium name="Pathogen Informatics"/>
        </authorList>
    </citation>
    <scope>NUCLEOTIDE SEQUENCE [LARGE SCALE GENOMIC DNA]</scope>
    <source>
        <strain evidence="2 4">3012STDY7078520</strain>
    </source>
</reference>